<evidence type="ECO:0000259" key="4">
    <source>
        <dbReference type="Pfam" id="PF00656"/>
    </source>
</evidence>
<organism evidence="5 6">
    <name type="scientific">Tetrapyrgos nigripes</name>
    <dbReference type="NCBI Taxonomy" id="182062"/>
    <lineage>
        <taxon>Eukaryota</taxon>
        <taxon>Fungi</taxon>
        <taxon>Dikarya</taxon>
        <taxon>Basidiomycota</taxon>
        <taxon>Agaricomycotina</taxon>
        <taxon>Agaricomycetes</taxon>
        <taxon>Agaricomycetidae</taxon>
        <taxon>Agaricales</taxon>
        <taxon>Marasmiineae</taxon>
        <taxon>Marasmiaceae</taxon>
        <taxon>Tetrapyrgos</taxon>
    </lineage>
</organism>
<dbReference type="GO" id="GO:0006915">
    <property type="term" value="P:apoptotic process"/>
    <property type="evidence" value="ECO:0007669"/>
    <property type="project" value="UniProtKB-KW"/>
</dbReference>
<dbReference type="PANTHER" id="PTHR48104">
    <property type="entry name" value="METACASPASE-4"/>
    <property type="match status" value="1"/>
</dbReference>
<dbReference type="OrthoDB" id="3223806at2759"/>
<dbReference type="Proteomes" id="UP000559256">
    <property type="component" value="Unassembled WGS sequence"/>
</dbReference>
<dbReference type="AlphaFoldDB" id="A0A8H5FI71"/>
<dbReference type="Pfam" id="PF00656">
    <property type="entry name" value="Peptidase_C14"/>
    <property type="match status" value="1"/>
</dbReference>
<dbReference type="PANTHER" id="PTHR48104:SF30">
    <property type="entry name" value="METACASPASE-1"/>
    <property type="match status" value="1"/>
</dbReference>
<accession>A0A8H5FI71</accession>
<comment type="similarity">
    <text evidence="1">Belongs to the peptidase C14B family.</text>
</comment>
<name>A0A8H5FI71_9AGAR</name>
<evidence type="ECO:0000313" key="6">
    <source>
        <dbReference type="Proteomes" id="UP000559256"/>
    </source>
</evidence>
<dbReference type="GO" id="GO:0006508">
    <property type="term" value="P:proteolysis"/>
    <property type="evidence" value="ECO:0007669"/>
    <property type="project" value="InterPro"/>
</dbReference>
<dbReference type="InterPro" id="IPR011600">
    <property type="entry name" value="Pept_C14_caspase"/>
</dbReference>
<reference evidence="5 6" key="1">
    <citation type="journal article" date="2020" name="ISME J.">
        <title>Uncovering the hidden diversity of litter-decomposition mechanisms in mushroom-forming fungi.</title>
        <authorList>
            <person name="Floudas D."/>
            <person name="Bentzer J."/>
            <person name="Ahren D."/>
            <person name="Johansson T."/>
            <person name="Persson P."/>
            <person name="Tunlid A."/>
        </authorList>
    </citation>
    <scope>NUCLEOTIDE SEQUENCE [LARGE SCALE GENOMIC DNA]</scope>
    <source>
        <strain evidence="5 6">CBS 291.85</strain>
    </source>
</reference>
<dbReference type="InterPro" id="IPR050452">
    <property type="entry name" value="Metacaspase"/>
</dbReference>
<keyword evidence="3" id="KW-0645">Protease</keyword>
<evidence type="ECO:0000256" key="3">
    <source>
        <dbReference type="ARBA" id="ARBA00022807"/>
    </source>
</evidence>
<protein>
    <recommendedName>
        <fullName evidence="4">Peptidase C14 caspase domain-containing protein</fullName>
    </recommendedName>
</protein>
<evidence type="ECO:0000313" key="5">
    <source>
        <dbReference type="EMBL" id="KAF5338125.1"/>
    </source>
</evidence>
<sequence length="738" mass="82274">MSTDSFPSELEASEVQRPLYFCPPSLYALVIGINAYKHHDIMDLKGCVKDTEDIIEFLKGDLGVKEQNIVRLLNQDATRANIIQRLEDMAKTDMIPRDSAILIYFAGHGAQHTAPLSDNKDKKIQMLLPHDFIPRTNADINAQGIPDAKLSALLSNLADAKGNNITVIMDSCHSGSGTRSDDVTKEHSVRSIDLPHDYDILPSILQHAGRSMNVAAGHEHDGLASHVLLAACSRDGQAREIYQRGQFTKALTTVLRDPRHYTDTISYQDVIRLLPDLSLQVPQCEGKYDQRILFKGIAPKRSRRLWSLKSSHETFTIDTGEAQGVTEAARFAIYPSPDMNSHVITYLVAEKVSAYSTILRWSSATDAKPPIPPSAWAVQTHAGKDVNIPVAFMFEKTSPAVFQHIIDILNQNPGRKVIPASPEVAELVVIEESGRAVFHLTDHICCQSKLRCLPSSVSFNAENIYAILKHVAEFFWALRHSKKLVRTPSSPHSSLQLCVRIEAWKLTVKYAESRPHLTPTGENLNVCGVIQIPIVDGAPPARYGFKIISTHNRPLYVWVFSFNMSDLSIHIIYHPNFSKTADPCLSPRGELDIGYGSGGSRPQSFYLPPDMTADVSYLKVFVTTQFVDFSDIEKLSPFEPGRKSMPNRLGQSQPEMWDALLVPIIQSRIGRGSKEEDKAHPDAAYAALVMRLSEEAVNDVMMVSTLDRDSRSMIDERLPSANEQGWEFEPVEKFSRLT</sequence>
<keyword evidence="3" id="KW-0788">Thiol protease</keyword>
<keyword evidence="2" id="KW-0053">Apoptosis</keyword>
<proteinExistence type="inferred from homology"/>
<dbReference type="Gene3D" id="3.40.50.1460">
    <property type="match status" value="1"/>
</dbReference>
<evidence type="ECO:0000256" key="2">
    <source>
        <dbReference type="ARBA" id="ARBA00022703"/>
    </source>
</evidence>
<keyword evidence="6" id="KW-1185">Reference proteome</keyword>
<gene>
    <name evidence="5" type="ORF">D9758_015374</name>
</gene>
<keyword evidence="3" id="KW-0378">Hydrolase</keyword>
<dbReference type="SUPFAM" id="SSF52129">
    <property type="entry name" value="Caspase-like"/>
    <property type="match status" value="1"/>
</dbReference>
<dbReference type="EMBL" id="JAACJM010000200">
    <property type="protein sequence ID" value="KAF5338125.1"/>
    <property type="molecule type" value="Genomic_DNA"/>
</dbReference>
<dbReference type="GO" id="GO:0005737">
    <property type="term" value="C:cytoplasm"/>
    <property type="evidence" value="ECO:0007669"/>
    <property type="project" value="TreeGrafter"/>
</dbReference>
<feature type="domain" description="Peptidase C14 caspase" evidence="4">
    <location>
        <begin position="27"/>
        <end position="267"/>
    </location>
</feature>
<evidence type="ECO:0000256" key="1">
    <source>
        <dbReference type="ARBA" id="ARBA00009005"/>
    </source>
</evidence>
<dbReference type="GO" id="GO:0004197">
    <property type="term" value="F:cysteine-type endopeptidase activity"/>
    <property type="evidence" value="ECO:0007669"/>
    <property type="project" value="InterPro"/>
</dbReference>
<dbReference type="InterPro" id="IPR029030">
    <property type="entry name" value="Caspase-like_dom_sf"/>
</dbReference>
<comment type="caution">
    <text evidence="5">The sequence shown here is derived from an EMBL/GenBank/DDBJ whole genome shotgun (WGS) entry which is preliminary data.</text>
</comment>